<evidence type="ECO:0000313" key="9">
    <source>
        <dbReference type="EMBL" id="TAA76021.1"/>
    </source>
</evidence>
<evidence type="ECO:0000256" key="5">
    <source>
        <dbReference type="ARBA" id="ARBA00023274"/>
    </source>
</evidence>
<keyword evidence="10" id="KW-1185">Reference proteome</keyword>
<dbReference type="GO" id="GO:0019843">
    <property type="term" value="F:rRNA binding"/>
    <property type="evidence" value="ECO:0007669"/>
    <property type="project" value="UniProtKB-UniRule"/>
</dbReference>
<dbReference type="InterPro" id="IPR009000">
    <property type="entry name" value="Transl_B-barrel_sf"/>
</dbReference>
<dbReference type="PANTHER" id="PTHR11229:SF16">
    <property type="entry name" value="LARGE RIBOSOMAL SUBUNIT PROTEIN UL3C"/>
    <property type="match status" value="1"/>
</dbReference>
<accession>A0A521G554</accession>
<reference evidence="9" key="1">
    <citation type="submission" date="2017-07" db="EMBL/GenBank/DDBJ databases">
        <title>The cable genome - Insights into the physiology and evolution of filamentous bacteria capable of sulfide oxidation via long distance electron transfer.</title>
        <authorList>
            <person name="Thorup C."/>
            <person name="Bjerg J.T."/>
            <person name="Schreiber L."/>
            <person name="Nielsen L.P."/>
            <person name="Kjeldsen K.U."/>
            <person name="Boesen T."/>
            <person name="Boggild A."/>
            <person name="Meysman F."/>
            <person name="Geelhoed J."/>
            <person name="Schramm A."/>
        </authorList>
    </citation>
    <scope>NUCLEOTIDE SEQUENCE [LARGE SCALE GENOMIC DNA]</scope>
    <source>
        <strain evidence="9">GS</strain>
    </source>
</reference>
<evidence type="ECO:0000256" key="7">
    <source>
        <dbReference type="HAMAP-Rule" id="MF_01325"/>
    </source>
</evidence>
<evidence type="ECO:0000256" key="6">
    <source>
        <dbReference type="ARBA" id="ARBA00035243"/>
    </source>
</evidence>
<dbReference type="SUPFAM" id="SSF50447">
    <property type="entry name" value="Translation proteins"/>
    <property type="match status" value="1"/>
</dbReference>
<dbReference type="FunFam" id="2.40.30.10:FF:000004">
    <property type="entry name" value="50S ribosomal protein L3"/>
    <property type="match status" value="1"/>
</dbReference>
<comment type="similarity">
    <text evidence="1 7">Belongs to the universal ribosomal protein uL3 family.</text>
</comment>
<sequence length="211" mass="22932">MPNTNGILGRKLGMTRVYNEFGQASPVTVIEAGPCVVLQKKTVGKEGYNAVQVGFREKKPSRLNKPEVGHFKKSGGTGYYHVREFKVEDPKIYELGQQVNVTEVIKIGDKVDVTGRAKGRGFQGVIKRHGFSGGRATHGSDFQRQPGSIGSSAYPSRVIKGKKMPGHMGTDKQTVKNLIVIDIRVEENILLVKGAVPGAKNGLVSIYIKKA</sequence>
<keyword evidence="3 7" id="KW-0694">RNA-binding</keyword>
<comment type="function">
    <text evidence="7">One of the primary rRNA binding proteins, it binds directly near the 3'-end of the 23S rRNA, where it nucleates assembly of the 50S subunit.</text>
</comment>
<evidence type="ECO:0000256" key="2">
    <source>
        <dbReference type="ARBA" id="ARBA00022730"/>
    </source>
</evidence>
<dbReference type="GO" id="GO:0022625">
    <property type="term" value="C:cytosolic large ribosomal subunit"/>
    <property type="evidence" value="ECO:0007669"/>
    <property type="project" value="TreeGrafter"/>
</dbReference>
<protein>
    <recommendedName>
        <fullName evidence="6 7">Large ribosomal subunit protein uL3</fullName>
    </recommendedName>
</protein>
<comment type="subunit">
    <text evidence="7">Part of the 50S ribosomal subunit. Forms a cluster with proteins L14 and L19.</text>
</comment>
<dbReference type="InterPro" id="IPR019927">
    <property type="entry name" value="Ribosomal_uL3_bac/org-type"/>
</dbReference>
<keyword evidence="5 7" id="KW-0687">Ribonucleoprotein</keyword>
<evidence type="ECO:0000256" key="1">
    <source>
        <dbReference type="ARBA" id="ARBA00006540"/>
    </source>
</evidence>
<dbReference type="Gene3D" id="3.30.160.810">
    <property type="match status" value="1"/>
</dbReference>
<keyword evidence="2 7" id="KW-0699">rRNA-binding</keyword>
<dbReference type="PANTHER" id="PTHR11229">
    <property type="entry name" value="50S RIBOSOMAL PROTEIN L3"/>
    <property type="match status" value="1"/>
</dbReference>
<proteinExistence type="inferred from homology"/>
<dbReference type="Proteomes" id="UP000316238">
    <property type="component" value="Unassembled WGS sequence"/>
</dbReference>
<evidence type="ECO:0000256" key="8">
    <source>
        <dbReference type="SAM" id="MobiDB-lite"/>
    </source>
</evidence>
<dbReference type="FunFam" id="3.30.160.810:FF:000001">
    <property type="entry name" value="50S ribosomal protein L3"/>
    <property type="match status" value="1"/>
</dbReference>
<gene>
    <name evidence="7" type="primary">rplC</name>
    <name evidence="9" type="ORF">CDV28_102149</name>
</gene>
<feature type="region of interest" description="Disordered" evidence="8">
    <location>
        <begin position="129"/>
        <end position="148"/>
    </location>
</feature>
<dbReference type="GO" id="GO:0003735">
    <property type="term" value="F:structural constituent of ribosome"/>
    <property type="evidence" value="ECO:0007669"/>
    <property type="project" value="UniProtKB-UniRule"/>
</dbReference>
<dbReference type="Gene3D" id="2.40.30.10">
    <property type="entry name" value="Translation factors"/>
    <property type="match status" value="1"/>
</dbReference>
<comment type="caution">
    <text evidence="9">The sequence shown here is derived from an EMBL/GenBank/DDBJ whole genome shotgun (WGS) entry which is preliminary data.</text>
</comment>
<dbReference type="AlphaFoldDB" id="A0A521G554"/>
<keyword evidence="4 7" id="KW-0689">Ribosomal protein</keyword>
<evidence type="ECO:0000256" key="4">
    <source>
        <dbReference type="ARBA" id="ARBA00022980"/>
    </source>
</evidence>
<dbReference type="NCBIfam" id="TIGR03625">
    <property type="entry name" value="L3_bact"/>
    <property type="match status" value="1"/>
</dbReference>
<dbReference type="EMBL" id="NQJD01000002">
    <property type="protein sequence ID" value="TAA76021.1"/>
    <property type="molecule type" value="Genomic_DNA"/>
</dbReference>
<dbReference type="HAMAP" id="MF_01325_B">
    <property type="entry name" value="Ribosomal_uL3_B"/>
    <property type="match status" value="1"/>
</dbReference>
<organism evidence="9 10">
    <name type="scientific">Candidatus Electronema aureum</name>
    <dbReference type="NCBI Taxonomy" id="2005002"/>
    <lineage>
        <taxon>Bacteria</taxon>
        <taxon>Pseudomonadati</taxon>
        <taxon>Thermodesulfobacteriota</taxon>
        <taxon>Desulfobulbia</taxon>
        <taxon>Desulfobulbales</taxon>
        <taxon>Desulfobulbaceae</taxon>
        <taxon>Candidatus Electronema</taxon>
    </lineage>
</organism>
<evidence type="ECO:0000313" key="10">
    <source>
        <dbReference type="Proteomes" id="UP000316238"/>
    </source>
</evidence>
<evidence type="ECO:0000256" key="3">
    <source>
        <dbReference type="ARBA" id="ARBA00022884"/>
    </source>
</evidence>
<dbReference type="Pfam" id="PF00297">
    <property type="entry name" value="Ribosomal_L3"/>
    <property type="match status" value="1"/>
</dbReference>
<dbReference type="GO" id="GO:0006412">
    <property type="term" value="P:translation"/>
    <property type="evidence" value="ECO:0007669"/>
    <property type="project" value="UniProtKB-UniRule"/>
</dbReference>
<dbReference type="InterPro" id="IPR000597">
    <property type="entry name" value="Ribosomal_uL3"/>
</dbReference>
<name>A0A521G554_9BACT</name>